<dbReference type="PANTHER" id="PTHR45726">
    <property type="entry name" value="LEUKOTRIENE A-4 HYDROLASE"/>
    <property type="match status" value="1"/>
</dbReference>
<comment type="caution">
    <text evidence="2">The sequence shown here is derived from an EMBL/GenBank/DDBJ whole genome shotgun (WGS) entry which is preliminary data.</text>
</comment>
<protein>
    <recommendedName>
        <fullName evidence="1">Aminopeptidase N-like N-terminal domain-containing protein</fullName>
    </recommendedName>
</protein>
<sequence>MYPQCQAMHARSIFPCQDIPDVKSEFEFHISSPLPVLASGSSIDSSGSDIASEVAAGTKLHYFQQTTPIPSYLFALASGDIEKASIGPRSTVATDPKQLPAVKWELEESTERFIETVEKFVFPYQ</sequence>
<dbReference type="InterPro" id="IPR001930">
    <property type="entry name" value="Peptidase_M1"/>
</dbReference>
<keyword evidence="3" id="KW-1185">Reference proteome</keyword>
<accession>A0ABR4AMW2</accession>
<evidence type="ECO:0000313" key="2">
    <source>
        <dbReference type="EMBL" id="KAL2047084.1"/>
    </source>
</evidence>
<evidence type="ECO:0000313" key="3">
    <source>
        <dbReference type="Proteomes" id="UP001590950"/>
    </source>
</evidence>
<feature type="domain" description="Aminopeptidase N-like N-terminal" evidence="1">
    <location>
        <begin position="4"/>
        <end position="73"/>
    </location>
</feature>
<dbReference type="InterPro" id="IPR045357">
    <property type="entry name" value="Aminopeptidase_N-like_N"/>
</dbReference>
<dbReference type="EMBL" id="JBEFKJ010000003">
    <property type="protein sequence ID" value="KAL2047084.1"/>
    <property type="molecule type" value="Genomic_DNA"/>
</dbReference>
<organism evidence="2 3">
    <name type="scientific">Stereocaulon virgatum</name>
    <dbReference type="NCBI Taxonomy" id="373712"/>
    <lineage>
        <taxon>Eukaryota</taxon>
        <taxon>Fungi</taxon>
        <taxon>Dikarya</taxon>
        <taxon>Ascomycota</taxon>
        <taxon>Pezizomycotina</taxon>
        <taxon>Lecanoromycetes</taxon>
        <taxon>OSLEUM clade</taxon>
        <taxon>Lecanoromycetidae</taxon>
        <taxon>Lecanorales</taxon>
        <taxon>Lecanorineae</taxon>
        <taxon>Stereocaulaceae</taxon>
        <taxon>Stereocaulon</taxon>
    </lineage>
</organism>
<dbReference type="InterPro" id="IPR034015">
    <property type="entry name" value="M1_LTA4H"/>
</dbReference>
<reference evidence="2 3" key="1">
    <citation type="submission" date="2024-09" db="EMBL/GenBank/DDBJ databases">
        <title>Rethinking Asexuality: The Enigmatic Case of Functional Sexual Genes in Lepraria (Stereocaulaceae).</title>
        <authorList>
            <person name="Doellman M."/>
            <person name="Sun Y."/>
            <person name="Barcenas-Pena A."/>
            <person name="Lumbsch H.T."/>
            <person name="Grewe F."/>
        </authorList>
    </citation>
    <scope>NUCLEOTIDE SEQUENCE [LARGE SCALE GENOMIC DNA]</scope>
    <source>
        <strain evidence="2 3">Mercado 3170</strain>
    </source>
</reference>
<dbReference type="InterPro" id="IPR042097">
    <property type="entry name" value="Aminopeptidase_N-like_N_sf"/>
</dbReference>
<dbReference type="SUPFAM" id="SSF63737">
    <property type="entry name" value="Leukotriene A4 hydrolase N-terminal domain"/>
    <property type="match status" value="1"/>
</dbReference>
<evidence type="ECO:0000259" key="1">
    <source>
        <dbReference type="Pfam" id="PF17900"/>
    </source>
</evidence>
<dbReference type="Gene3D" id="2.60.40.1730">
    <property type="entry name" value="tricorn interacting facor f3 domain"/>
    <property type="match status" value="1"/>
</dbReference>
<dbReference type="Pfam" id="PF17900">
    <property type="entry name" value="Peptidase_M1_N"/>
    <property type="match status" value="1"/>
</dbReference>
<dbReference type="Gene3D" id="3.30.2010.30">
    <property type="match status" value="1"/>
</dbReference>
<name>A0ABR4AMW2_9LECA</name>
<proteinExistence type="predicted"/>
<gene>
    <name evidence="2" type="ORF">N7G274_001103</name>
</gene>
<dbReference type="PRINTS" id="PR00756">
    <property type="entry name" value="ALADIPTASE"/>
</dbReference>
<dbReference type="PANTHER" id="PTHR45726:SF3">
    <property type="entry name" value="LEUKOTRIENE A-4 HYDROLASE"/>
    <property type="match status" value="1"/>
</dbReference>
<dbReference type="Proteomes" id="UP001590950">
    <property type="component" value="Unassembled WGS sequence"/>
</dbReference>